<gene>
    <name evidence="3" type="ORF">FSB_LOCUS36401</name>
</gene>
<evidence type="ECO:0000256" key="1">
    <source>
        <dbReference type="SAM" id="Coils"/>
    </source>
</evidence>
<proteinExistence type="predicted"/>
<organism evidence="3">
    <name type="scientific">Fagus sylvatica</name>
    <name type="common">Beechnut</name>
    <dbReference type="NCBI Taxonomy" id="28930"/>
    <lineage>
        <taxon>Eukaryota</taxon>
        <taxon>Viridiplantae</taxon>
        <taxon>Streptophyta</taxon>
        <taxon>Embryophyta</taxon>
        <taxon>Tracheophyta</taxon>
        <taxon>Spermatophyta</taxon>
        <taxon>Magnoliopsida</taxon>
        <taxon>eudicotyledons</taxon>
        <taxon>Gunneridae</taxon>
        <taxon>Pentapetalae</taxon>
        <taxon>rosids</taxon>
        <taxon>fabids</taxon>
        <taxon>Fagales</taxon>
        <taxon>Fagaceae</taxon>
        <taxon>Fagus</taxon>
    </lineage>
</organism>
<feature type="compositionally biased region" description="Basic residues" evidence="2">
    <location>
        <begin position="437"/>
        <end position="448"/>
    </location>
</feature>
<evidence type="ECO:0000256" key="2">
    <source>
        <dbReference type="SAM" id="MobiDB-lite"/>
    </source>
</evidence>
<dbReference type="EMBL" id="OIVN01003061">
    <property type="protein sequence ID" value="SPD08519.1"/>
    <property type="molecule type" value="Genomic_DNA"/>
</dbReference>
<accession>A0A2N9HAA3</accession>
<sequence>MPIQRRTVNIGSVLGTLAPKLSGTSDLPLAPEFSEGEFAMKKRKTREKGVEGAKEQQALVQTEPSGKGKNEQVSHKRKHQKELPLMPLGGLFSSPRICGLGKGITRTQMIENSKRDSVVAVQGIFEVESRLIETERLLNDSLIENDRLREVEKTASARIHGERECNRSSGFQVEIDKLRAELAEAQTAAQNAENAAQAFYDQGFEEATESLRSQLGRECNIHFLKGWPFNLGTPENLEEVIAEGLKASEAVEDPMGPEAVEVLRHQEQVLTEEVRDVEKGVSNKEDNVNVDDKDFTAKKIEFVERRMVKHLLKRPCSIDSDGHPRAASILLEYEPSYKSFQKGPIVKNFGQAEVTVSRPGRSQEEIIQAVPVTARKGVQVGDPVIRFPSLFDPTHQPDEDMPVQRRSIDIGTVLGTSEEDDEDEGGQELPLTEPLKKKSPSKKGKSKSARALQKAAGQVSQQLQHRNDPKEPWSCVFLINGRAVDEGDSVLKNGNVRGRWSKLWEKLDREYTTSALLRVENRELKDAVNEAQAEVQKAEGEAQSYYDQGFDEAASSLKSQLGSECNKFFVQGWRMALDKVGVDDASELYDLASRYRPFEVVAPEERGGEKAAEDSMVREPREVMNEPELVVNPKVAEDPGHFEAVDRIRMVEVQEEKEG</sequence>
<reference evidence="3" key="1">
    <citation type="submission" date="2018-02" db="EMBL/GenBank/DDBJ databases">
        <authorList>
            <person name="Cohen D.B."/>
            <person name="Kent A.D."/>
        </authorList>
    </citation>
    <scope>NUCLEOTIDE SEQUENCE</scope>
</reference>
<protein>
    <submittedName>
        <fullName evidence="3">Uncharacterized protein</fullName>
    </submittedName>
</protein>
<name>A0A2N9HAA3_FAGSY</name>
<feature type="coiled-coil region" evidence="1">
    <location>
        <begin position="514"/>
        <end position="548"/>
    </location>
</feature>
<feature type="region of interest" description="Disordered" evidence="2">
    <location>
        <begin position="38"/>
        <end position="80"/>
    </location>
</feature>
<feature type="region of interest" description="Disordered" evidence="2">
    <location>
        <begin position="604"/>
        <end position="625"/>
    </location>
</feature>
<evidence type="ECO:0000313" key="3">
    <source>
        <dbReference type="EMBL" id="SPD08519.1"/>
    </source>
</evidence>
<feature type="coiled-coil region" evidence="1">
    <location>
        <begin position="168"/>
        <end position="202"/>
    </location>
</feature>
<feature type="compositionally biased region" description="Basic and acidic residues" evidence="2">
    <location>
        <begin position="604"/>
        <end position="624"/>
    </location>
</feature>
<dbReference type="AlphaFoldDB" id="A0A2N9HAA3"/>
<keyword evidence="1" id="KW-0175">Coiled coil</keyword>
<feature type="region of interest" description="Disordered" evidence="2">
    <location>
        <begin position="415"/>
        <end position="468"/>
    </location>
</feature>
<feature type="compositionally biased region" description="Acidic residues" evidence="2">
    <location>
        <begin position="417"/>
        <end position="426"/>
    </location>
</feature>